<dbReference type="InterPro" id="IPR023524">
    <property type="entry name" value="Uncharacterised_SprT-like"/>
</dbReference>
<sequence length="154" mass="18071">MTDHDLQVLVEQLSQRYFLKPFNHQAVFNKRLRTTGGRYILQNHDIEINPKMMTEHGQETLEGVIKHELCHYHLHLAGAGYRHRDVAFKRLLQDVGGSRYAPSPPDKKHPQIRYLYVCQDCGQTYPRVRRVNTQRYVCSCCQGKLRLVKENVPK</sequence>
<evidence type="ECO:0000256" key="2">
    <source>
        <dbReference type="ARBA" id="ARBA00022723"/>
    </source>
</evidence>
<comment type="subcellular location">
    <subcellularLocation>
        <location evidence="4">Cytoplasm</location>
    </subcellularLocation>
</comment>
<dbReference type="OrthoDB" id="9799909at2"/>
<dbReference type="GO" id="GO:0006950">
    <property type="term" value="P:response to stress"/>
    <property type="evidence" value="ECO:0007669"/>
    <property type="project" value="UniProtKB-ARBA"/>
</dbReference>
<dbReference type="GO" id="GO:0005737">
    <property type="term" value="C:cytoplasm"/>
    <property type="evidence" value="ECO:0007669"/>
    <property type="project" value="UniProtKB-SubCell"/>
</dbReference>
<dbReference type="Pfam" id="PF17283">
    <property type="entry name" value="Zn_ribbon_SprT"/>
    <property type="match status" value="1"/>
</dbReference>
<organism evidence="6 7">
    <name type="scientific">Ligilactobacillus pobuzihii</name>
    <dbReference type="NCBI Taxonomy" id="449659"/>
    <lineage>
        <taxon>Bacteria</taxon>
        <taxon>Bacillati</taxon>
        <taxon>Bacillota</taxon>
        <taxon>Bacilli</taxon>
        <taxon>Lactobacillales</taxon>
        <taxon>Lactobacillaceae</taxon>
        <taxon>Ligilactobacillus</taxon>
    </lineage>
</organism>
<dbReference type="PATRIC" id="fig|449659.4.peg.2168"/>
<evidence type="ECO:0000256" key="3">
    <source>
        <dbReference type="ARBA" id="ARBA00022833"/>
    </source>
</evidence>
<dbReference type="EMBL" id="JQCN01000051">
    <property type="protein sequence ID" value="KRN98173.1"/>
    <property type="molecule type" value="Genomic_DNA"/>
</dbReference>
<keyword evidence="1 4" id="KW-0963">Cytoplasm</keyword>
<evidence type="ECO:0000256" key="4">
    <source>
        <dbReference type="HAMAP-Rule" id="MF_00745"/>
    </source>
</evidence>
<dbReference type="HAMAP" id="MF_00745">
    <property type="entry name" value="SprT_like"/>
    <property type="match status" value="1"/>
</dbReference>
<feature type="binding site" evidence="4">
    <location>
        <position position="71"/>
    </location>
    <ligand>
        <name>Zn(2+)</name>
        <dbReference type="ChEBI" id="CHEBI:29105"/>
    </ligand>
</feature>
<dbReference type="Gene3D" id="3.30.2010.10">
    <property type="entry name" value="Metalloproteases ('zincins'), catalytic domain"/>
    <property type="match status" value="1"/>
</dbReference>
<keyword evidence="7" id="KW-1185">Reference proteome</keyword>
<comment type="similarity">
    <text evidence="4">Belongs to the SprT family.</text>
</comment>
<comment type="caution">
    <text evidence="6">The sequence shown here is derived from an EMBL/GenBank/DDBJ whole genome shotgun (WGS) entry which is preliminary data.</text>
</comment>
<dbReference type="NCBIfam" id="NF003339">
    <property type="entry name" value="PRK04351.1"/>
    <property type="match status" value="1"/>
</dbReference>
<evidence type="ECO:0000313" key="7">
    <source>
        <dbReference type="Proteomes" id="UP000051886"/>
    </source>
</evidence>
<comment type="cofactor">
    <cofactor evidence="4">
        <name>Zn(2+)</name>
        <dbReference type="ChEBI" id="CHEBI:29105"/>
    </cofactor>
    <text evidence="4">Binds 1 zinc ion.</text>
</comment>
<protein>
    <recommendedName>
        <fullName evidence="4">Protein SprT-like</fullName>
    </recommendedName>
</protein>
<feature type="domain" description="SprT-like" evidence="5">
    <location>
        <begin position="4"/>
        <end position="148"/>
    </location>
</feature>
<name>A0A0R2LHF3_9LACO</name>
<gene>
    <name evidence="6" type="ORF">IV66_GL002112</name>
</gene>
<dbReference type="SMART" id="SM00731">
    <property type="entry name" value="SprT"/>
    <property type="match status" value="1"/>
</dbReference>
<feature type="binding site" evidence="4">
    <location>
        <position position="67"/>
    </location>
    <ligand>
        <name>Zn(2+)</name>
        <dbReference type="ChEBI" id="CHEBI:29105"/>
    </ligand>
</feature>
<dbReference type="AlphaFoldDB" id="A0A0R2LHF3"/>
<dbReference type="InterPro" id="IPR035240">
    <property type="entry name" value="SprT_Zn_ribbon"/>
</dbReference>
<dbReference type="RefSeq" id="WP_017867253.1">
    <property type="nucleotide sequence ID" value="NZ_BJYB01000011.1"/>
</dbReference>
<dbReference type="Proteomes" id="UP000051886">
    <property type="component" value="Unassembled WGS sequence"/>
</dbReference>
<evidence type="ECO:0000256" key="1">
    <source>
        <dbReference type="ARBA" id="ARBA00022490"/>
    </source>
</evidence>
<keyword evidence="3 4" id="KW-0862">Zinc</keyword>
<dbReference type="Pfam" id="PF10263">
    <property type="entry name" value="SprT-like"/>
    <property type="match status" value="1"/>
</dbReference>
<accession>A0A0R2LHF3</accession>
<evidence type="ECO:0000259" key="5">
    <source>
        <dbReference type="SMART" id="SM00731"/>
    </source>
</evidence>
<proteinExistence type="inferred from homology"/>
<keyword evidence="2 4" id="KW-0479">Metal-binding</keyword>
<evidence type="ECO:0000313" key="6">
    <source>
        <dbReference type="EMBL" id="KRN98173.1"/>
    </source>
</evidence>
<reference evidence="6 7" key="1">
    <citation type="journal article" date="2015" name="Genome Announc.">
        <title>Expanding the biotechnology potential of lactobacilli through comparative genomics of 213 strains and associated genera.</title>
        <authorList>
            <person name="Sun Z."/>
            <person name="Harris H.M."/>
            <person name="McCann A."/>
            <person name="Guo C."/>
            <person name="Argimon S."/>
            <person name="Zhang W."/>
            <person name="Yang X."/>
            <person name="Jeffery I.B."/>
            <person name="Cooney J.C."/>
            <person name="Kagawa T.F."/>
            <person name="Liu W."/>
            <person name="Song Y."/>
            <person name="Salvetti E."/>
            <person name="Wrobel A."/>
            <person name="Rasinkangas P."/>
            <person name="Parkhill J."/>
            <person name="Rea M.C."/>
            <person name="O'Sullivan O."/>
            <person name="Ritari J."/>
            <person name="Douillard F.P."/>
            <person name="Paul Ross R."/>
            <person name="Yang R."/>
            <person name="Briner A.E."/>
            <person name="Felis G.E."/>
            <person name="de Vos W.M."/>
            <person name="Barrangou R."/>
            <person name="Klaenhammer T.R."/>
            <person name="Caufield P.W."/>
            <person name="Cui Y."/>
            <person name="Zhang H."/>
            <person name="O'Toole P.W."/>
        </authorList>
    </citation>
    <scope>NUCLEOTIDE SEQUENCE [LARGE SCALE GENOMIC DNA]</scope>
    <source>
        <strain evidence="6 7">NBRC 103219</strain>
    </source>
</reference>
<dbReference type="STRING" id="449659.IV66_GL002112"/>
<dbReference type="GO" id="GO:0008270">
    <property type="term" value="F:zinc ion binding"/>
    <property type="evidence" value="ECO:0007669"/>
    <property type="project" value="UniProtKB-UniRule"/>
</dbReference>
<feature type="active site" evidence="4">
    <location>
        <position position="68"/>
    </location>
</feature>
<dbReference type="InterPro" id="IPR006640">
    <property type="entry name" value="SprT-like_domain"/>
</dbReference>